<sequence length="279" mass="31598">MPNIFVQHVDVFFYHLRKKLKSTSPLKITYVDSTFQSRLSATFETINLQAAEFIVDLDIAEIIKGEIISYNIPWALSDEVLFPIWLAEQGHWILGRLNFIDGELHIYNTLQCDGVRDIIAKAANPFVQLLPSYLKATGFYDRIDINFSVDAYFGKTTLDWFGLTLHHFEFPSSSSIDSGIYMLSYAEYYATMPDFLQGEIDIGAHRCRLAFLFYSYGMAKQIYDYASESNNIAKAPTTKASSTKAPSTKAPTTKAPSTKAPTTKTYDRKIKARDVKKGK</sequence>
<proteinExistence type="predicted"/>
<feature type="compositionally biased region" description="Low complexity" evidence="1">
    <location>
        <begin position="235"/>
        <end position="264"/>
    </location>
</feature>
<dbReference type="SUPFAM" id="SSF54001">
    <property type="entry name" value="Cysteine proteinases"/>
    <property type="match status" value="1"/>
</dbReference>
<evidence type="ECO:0000313" key="3">
    <source>
        <dbReference type="Proteomes" id="UP001237642"/>
    </source>
</evidence>
<reference evidence="2" key="2">
    <citation type="submission" date="2023-05" db="EMBL/GenBank/DDBJ databases">
        <authorList>
            <person name="Schelkunov M.I."/>
        </authorList>
    </citation>
    <scope>NUCLEOTIDE SEQUENCE</scope>
    <source>
        <strain evidence="2">Hsosn_3</strain>
        <tissue evidence="2">Leaf</tissue>
    </source>
</reference>
<keyword evidence="3" id="KW-1185">Reference proteome</keyword>
<evidence type="ECO:0008006" key="4">
    <source>
        <dbReference type="Google" id="ProtNLM"/>
    </source>
</evidence>
<protein>
    <recommendedName>
        <fullName evidence="4">Ubiquitin-like protease family profile domain-containing protein</fullName>
    </recommendedName>
</protein>
<gene>
    <name evidence="2" type="ORF">POM88_009981</name>
</gene>
<name>A0AAD8JA48_9APIA</name>
<feature type="region of interest" description="Disordered" evidence="1">
    <location>
        <begin position="235"/>
        <end position="279"/>
    </location>
</feature>
<dbReference type="AlphaFoldDB" id="A0AAD8JA48"/>
<evidence type="ECO:0000313" key="2">
    <source>
        <dbReference type="EMBL" id="KAK1400118.1"/>
    </source>
</evidence>
<organism evidence="2 3">
    <name type="scientific">Heracleum sosnowskyi</name>
    <dbReference type="NCBI Taxonomy" id="360622"/>
    <lineage>
        <taxon>Eukaryota</taxon>
        <taxon>Viridiplantae</taxon>
        <taxon>Streptophyta</taxon>
        <taxon>Embryophyta</taxon>
        <taxon>Tracheophyta</taxon>
        <taxon>Spermatophyta</taxon>
        <taxon>Magnoliopsida</taxon>
        <taxon>eudicotyledons</taxon>
        <taxon>Gunneridae</taxon>
        <taxon>Pentapetalae</taxon>
        <taxon>asterids</taxon>
        <taxon>campanulids</taxon>
        <taxon>Apiales</taxon>
        <taxon>Apiaceae</taxon>
        <taxon>Apioideae</taxon>
        <taxon>apioid superclade</taxon>
        <taxon>Tordylieae</taxon>
        <taxon>Tordyliinae</taxon>
        <taxon>Heracleum</taxon>
    </lineage>
</organism>
<dbReference type="Proteomes" id="UP001237642">
    <property type="component" value="Unassembled WGS sequence"/>
</dbReference>
<evidence type="ECO:0000256" key="1">
    <source>
        <dbReference type="SAM" id="MobiDB-lite"/>
    </source>
</evidence>
<feature type="compositionally biased region" description="Basic and acidic residues" evidence="1">
    <location>
        <begin position="265"/>
        <end position="279"/>
    </location>
</feature>
<dbReference type="InterPro" id="IPR038765">
    <property type="entry name" value="Papain-like_cys_pep_sf"/>
</dbReference>
<dbReference type="Gene3D" id="3.40.395.10">
    <property type="entry name" value="Adenoviral Proteinase, Chain A"/>
    <property type="match status" value="1"/>
</dbReference>
<comment type="caution">
    <text evidence="2">The sequence shown here is derived from an EMBL/GenBank/DDBJ whole genome shotgun (WGS) entry which is preliminary data.</text>
</comment>
<reference evidence="2" key="1">
    <citation type="submission" date="2023-02" db="EMBL/GenBank/DDBJ databases">
        <title>Genome of toxic invasive species Heracleum sosnowskyi carries increased number of genes despite the absence of recent whole-genome duplications.</title>
        <authorList>
            <person name="Schelkunov M."/>
            <person name="Shtratnikova V."/>
            <person name="Makarenko M."/>
            <person name="Klepikova A."/>
            <person name="Omelchenko D."/>
            <person name="Novikova G."/>
            <person name="Obukhova E."/>
            <person name="Bogdanov V."/>
            <person name="Penin A."/>
            <person name="Logacheva M."/>
        </authorList>
    </citation>
    <scope>NUCLEOTIDE SEQUENCE</scope>
    <source>
        <strain evidence="2">Hsosn_3</strain>
        <tissue evidence="2">Leaf</tissue>
    </source>
</reference>
<dbReference type="EMBL" id="JAUIZM010000002">
    <property type="protein sequence ID" value="KAK1400118.1"/>
    <property type="molecule type" value="Genomic_DNA"/>
</dbReference>
<accession>A0AAD8JA48</accession>